<dbReference type="InterPro" id="IPR017871">
    <property type="entry name" value="ABC_transporter-like_CS"/>
</dbReference>
<reference evidence="5" key="1">
    <citation type="submission" date="2016-10" db="EMBL/GenBank/DDBJ databases">
        <authorList>
            <person name="Varghese N."/>
            <person name="Submissions S."/>
        </authorList>
    </citation>
    <scope>NUCLEOTIDE SEQUENCE [LARGE SCALE GENOMIC DNA]</scope>
    <source>
        <strain evidence="5">DSM 3669</strain>
    </source>
</reference>
<dbReference type="AlphaFoldDB" id="A0A1I6DXU2"/>
<evidence type="ECO:0000313" key="5">
    <source>
        <dbReference type="Proteomes" id="UP000199584"/>
    </source>
</evidence>
<dbReference type="PROSITE" id="PS50893">
    <property type="entry name" value="ABC_TRANSPORTER_2"/>
    <property type="match status" value="1"/>
</dbReference>
<dbReference type="EMBL" id="FOYM01000020">
    <property type="protein sequence ID" value="SFR10236.1"/>
    <property type="molecule type" value="Genomic_DNA"/>
</dbReference>
<dbReference type="PANTHER" id="PTHR43119">
    <property type="entry name" value="ABC TRANSPORT PROTEIN ATP-BINDING COMPONENT-RELATED"/>
    <property type="match status" value="1"/>
</dbReference>
<dbReference type="Pfam" id="PF00005">
    <property type="entry name" value="ABC_tran"/>
    <property type="match status" value="1"/>
</dbReference>
<keyword evidence="5" id="KW-1185">Reference proteome</keyword>
<evidence type="ECO:0000256" key="1">
    <source>
        <dbReference type="ARBA" id="ARBA00022741"/>
    </source>
</evidence>
<organism evidence="4 5">
    <name type="scientific">Desulfoscipio geothermicus DSM 3669</name>
    <dbReference type="NCBI Taxonomy" id="1121426"/>
    <lineage>
        <taxon>Bacteria</taxon>
        <taxon>Bacillati</taxon>
        <taxon>Bacillota</taxon>
        <taxon>Clostridia</taxon>
        <taxon>Eubacteriales</taxon>
        <taxon>Desulfallaceae</taxon>
        <taxon>Desulfoscipio</taxon>
    </lineage>
</organism>
<evidence type="ECO:0000256" key="2">
    <source>
        <dbReference type="ARBA" id="ARBA00022840"/>
    </source>
</evidence>
<keyword evidence="2 4" id="KW-0067">ATP-binding</keyword>
<evidence type="ECO:0000313" key="4">
    <source>
        <dbReference type="EMBL" id="SFR10236.1"/>
    </source>
</evidence>
<dbReference type="RefSeq" id="WP_092484771.1">
    <property type="nucleotide sequence ID" value="NZ_FOYM01000020.1"/>
</dbReference>
<feature type="domain" description="ABC transporter" evidence="3">
    <location>
        <begin position="5"/>
        <end position="226"/>
    </location>
</feature>
<dbReference type="OrthoDB" id="9785080at2"/>
<name>A0A1I6DXU2_9FIRM</name>
<dbReference type="CDD" id="cd03228">
    <property type="entry name" value="ABCC_MRP_Like"/>
    <property type="match status" value="1"/>
</dbReference>
<dbReference type="PROSITE" id="PS00211">
    <property type="entry name" value="ABC_TRANSPORTER_1"/>
    <property type="match status" value="1"/>
</dbReference>
<accession>A0A1I6DXU2</accession>
<dbReference type="SUPFAM" id="SSF52540">
    <property type="entry name" value="P-loop containing nucleoside triphosphate hydrolases"/>
    <property type="match status" value="1"/>
</dbReference>
<dbReference type="SMART" id="SM00382">
    <property type="entry name" value="AAA"/>
    <property type="match status" value="1"/>
</dbReference>
<proteinExistence type="predicted"/>
<dbReference type="STRING" id="39060.SAMN05660706_12067"/>
<dbReference type="GO" id="GO:0016887">
    <property type="term" value="F:ATP hydrolysis activity"/>
    <property type="evidence" value="ECO:0007669"/>
    <property type="project" value="InterPro"/>
</dbReference>
<dbReference type="InterPro" id="IPR003593">
    <property type="entry name" value="AAA+_ATPase"/>
</dbReference>
<dbReference type="InterPro" id="IPR003439">
    <property type="entry name" value="ABC_transporter-like_ATP-bd"/>
</dbReference>
<sequence length="226" mass="24292">MKYLIELQNLSFQTGGAGPAITVSAGLPAGSVLFISGPSGVGKTTLLRTISRLHGSISGEVYLDGQSWASYSVFQWRRLVHYFPQKPVLFSGTVRDNLTIPFTVARVSKDVVLNHDRAKRLLTLLLPGKSPEQDASTLSGGESSRLALIRALLIEPAVLLLDEPTAHLDRKTGTLVLQALAGWLNEQPRRGIIMVSHGNDAAQLVEMGASTDILNLGGRGKGAWDK</sequence>
<keyword evidence="1" id="KW-0547">Nucleotide-binding</keyword>
<dbReference type="PANTHER" id="PTHR43119:SF1">
    <property type="entry name" value="ABC TRANSPORTER DOMAIN-CONTAINING PROTEIN"/>
    <property type="match status" value="1"/>
</dbReference>
<dbReference type="GO" id="GO:0005524">
    <property type="term" value="F:ATP binding"/>
    <property type="evidence" value="ECO:0007669"/>
    <property type="project" value="UniProtKB-KW"/>
</dbReference>
<evidence type="ECO:0000259" key="3">
    <source>
        <dbReference type="PROSITE" id="PS50893"/>
    </source>
</evidence>
<dbReference type="Gene3D" id="3.40.50.300">
    <property type="entry name" value="P-loop containing nucleotide triphosphate hydrolases"/>
    <property type="match status" value="1"/>
</dbReference>
<dbReference type="Proteomes" id="UP000199584">
    <property type="component" value="Unassembled WGS sequence"/>
</dbReference>
<dbReference type="InterPro" id="IPR027417">
    <property type="entry name" value="P-loop_NTPase"/>
</dbReference>
<gene>
    <name evidence="4" type="ORF">SAMN05660706_12067</name>
</gene>
<protein>
    <submittedName>
        <fullName evidence="4">Putative ABC transport system ATP-binding protein</fullName>
    </submittedName>
</protein>
<dbReference type="PRINTS" id="PR01874">
    <property type="entry name" value="DNAREPAIRADA"/>
</dbReference>